<evidence type="ECO:0000313" key="5">
    <source>
        <dbReference type="EMBL" id="OQB73092.1"/>
    </source>
</evidence>
<comment type="caution">
    <text evidence="5">The sequence shown here is derived from an EMBL/GenBank/DDBJ whole genome shotgun (WGS) entry which is preliminary data.</text>
</comment>
<dbReference type="AlphaFoldDB" id="A0A1V6C862"/>
<dbReference type="InterPro" id="IPR002563">
    <property type="entry name" value="Flavin_Rdtase-like_dom"/>
</dbReference>
<dbReference type="InterPro" id="IPR012349">
    <property type="entry name" value="Split_barrel_FMN-bd"/>
</dbReference>
<keyword evidence="2" id="KW-0285">Flavoprotein</keyword>
<dbReference type="PANTHER" id="PTHR43567:SF1">
    <property type="entry name" value="FLAVOREDOXIN"/>
    <property type="match status" value="1"/>
</dbReference>
<dbReference type="PANTHER" id="PTHR43567">
    <property type="entry name" value="FLAVOREDOXIN-RELATED-RELATED"/>
    <property type="match status" value="1"/>
</dbReference>
<dbReference type="GO" id="GO:0016646">
    <property type="term" value="F:oxidoreductase activity, acting on the CH-NH group of donors, NAD or NADP as acceptor"/>
    <property type="evidence" value="ECO:0007669"/>
    <property type="project" value="UniProtKB-ARBA"/>
</dbReference>
<name>A0A1V6C862_UNCT6</name>
<dbReference type="Gene3D" id="2.30.110.10">
    <property type="entry name" value="Electron Transport, Fmn-binding Protein, Chain A"/>
    <property type="match status" value="1"/>
</dbReference>
<protein>
    <submittedName>
        <fullName evidence="5">Flavoredoxin</fullName>
    </submittedName>
</protein>
<evidence type="ECO:0000256" key="1">
    <source>
        <dbReference type="ARBA" id="ARBA00001917"/>
    </source>
</evidence>
<organism evidence="5">
    <name type="scientific">candidate division TA06 bacterium ADurb.Bin131</name>
    <dbReference type="NCBI Taxonomy" id="1852827"/>
    <lineage>
        <taxon>Bacteria</taxon>
        <taxon>Bacteria division TA06</taxon>
    </lineage>
</organism>
<dbReference type="GO" id="GO:0010181">
    <property type="term" value="F:FMN binding"/>
    <property type="evidence" value="ECO:0007669"/>
    <property type="project" value="InterPro"/>
</dbReference>
<dbReference type="InterPro" id="IPR052174">
    <property type="entry name" value="Flavoredoxin"/>
</dbReference>
<reference evidence="5" key="1">
    <citation type="submission" date="2017-02" db="EMBL/GenBank/DDBJ databases">
        <title>Delving into the versatile metabolic prowess of the omnipresent phylum Bacteroidetes.</title>
        <authorList>
            <person name="Nobu M.K."/>
            <person name="Mei R."/>
            <person name="Narihiro T."/>
            <person name="Kuroda K."/>
            <person name="Liu W.-T."/>
        </authorList>
    </citation>
    <scope>NUCLEOTIDE SEQUENCE</scope>
    <source>
        <strain evidence="5">ADurb.Bin131</strain>
    </source>
</reference>
<evidence type="ECO:0000256" key="2">
    <source>
        <dbReference type="ARBA" id="ARBA00022630"/>
    </source>
</evidence>
<feature type="domain" description="Flavin reductase like" evidence="4">
    <location>
        <begin position="11"/>
        <end position="152"/>
    </location>
</feature>
<evidence type="ECO:0000259" key="4">
    <source>
        <dbReference type="SMART" id="SM00903"/>
    </source>
</evidence>
<dbReference type="EMBL" id="MWDQ01000098">
    <property type="protein sequence ID" value="OQB73092.1"/>
    <property type="molecule type" value="Genomic_DNA"/>
</dbReference>
<evidence type="ECO:0000256" key="3">
    <source>
        <dbReference type="ARBA" id="ARBA00038054"/>
    </source>
</evidence>
<proteinExistence type="inferred from homology"/>
<comment type="cofactor">
    <cofactor evidence="1">
        <name>FMN</name>
        <dbReference type="ChEBI" id="CHEBI:58210"/>
    </cofactor>
</comment>
<dbReference type="Proteomes" id="UP000485562">
    <property type="component" value="Unassembled WGS sequence"/>
</dbReference>
<gene>
    <name evidence="5" type="primary">flr</name>
    <name evidence="5" type="ORF">BWX89_01109</name>
</gene>
<dbReference type="SMART" id="SM00903">
    <property type="entry name" value="Flavin_Reduct"/>
    <property type="match status" value="1"/>
</dbReference>
<dbReference type="SUPFAM" id="SSF50475">
    <property type="entry name" value="FMN-binding split barrel"/>
    <property type="match status" value="1"/>
</dbReference>
<accession>A0A1V6C862</accession>
<comment type="similarity">
    <text evidence="3">Belongs to the flavoredoxin family.</text>
</comment>
<dbReference type="Pfam" id="PF01613">
    <property type="entry name" value="Flavin_Reduct"/>
    <property type="match status" value="1"/>
</dbReference>
<sequence>MIESTIEEALKRKYPEQVVLAVCISRDGIPNIITLGWAMSTSIQPPMCAISIGHPRYSHKLLLDTGEFALCFPSVEQKDAVIYCGTYSGRDYNKFKETGLLQIPSKYIKPPLIADSVAAFECRVSGTLETGDHTIFAGEILTAYISERKIKRLYNFGEFFSGIPDFNPDNK</sequence>